<feature type="binding site" evidence="7">
    <location>
        <begin position="188"/>
        <end position="191"/>
    </location>
    <ligand>
        <name>substrate</name>
    </ligand>
</feature>
<proteinExistence type="inferred from homology"/>
<evidence type="ECO:0000256" key="8">
    <source>
        <dbReference type="SAM" id="MobiDB-lite"/>
    </source>
</evidence>
<protein>
    <recommendedName>
        <fullName evidence="7">tRNA (guanine-N(7)-)-methyltransferase</fullName>
        <ecNumber evidence="7">2.1.1.33</ecNumber>
    </recommendedName>
    <alternativeName>
        <fullName evidence="7">tRNA (guanine(46)-N(7))-methyltransferase</fullName>
    </alternativeName>
    <alternativeName>
        <fullName evidence="7">tRNA(m7G46)-methyltransferase</fullName>
    </alternativeName>
</protein>
<name>A0AAE3G180_9GAMM</name>
<evidence type="ECO:0000313" key="9">
    <source>
        <dbReference type="EMBL" id="MCP1673094.1"/>
    </source>
</evidence>
<sequence length="210" mass="23861">MTDAQKRALSALYEHWGVNPPVVSLDLPALFGRAAPTVLEIGFGDGDSLAQMAMEAPEKNFLGVEVHRPGVGRLLNRLETESIANVRVACHDALEVLRDWLAPQSLDAIHLFFPDPWPKKRHHKRRMVQPAWVDLAASRLRPLGILHMATDWEDYAEHMHNVMADAPLFENIHGDQNFAPDRHGRPPTKFERRGVRKGHQVRDLVYQRRG</sequence>
<keyword evidence="6 7" id="KW-0819">tRNA processing</keyword>
<evidence type="ECO:0000256" key="2">
    <source>
        <dbReference type="ARBA" id="ARBA00003015"/>
    </source>
</evidence>
<organism evidence="9 10">
    <name type="scientific">Natronocella acetinitrilica</name>
    <dbReference type="NCBI Taxonomy" id="414046"/>
    <lineage>
        <taxon>Bacteria</taxon>
        <taxon>Pseudomonadati</taxon>
        <taxon>Pseudomonadota</taxon>
        <taxon>Gammaproteobacteria</taxon>
        <taxon>Chromatiales</taxon>
        <taxon>Ectothiorhodospiraceae</taxon>
        <taxon>Natronocella</taxon>
    </lineage>
</organism>
<keyword evidence="4 7" id="KW-0808">Transferase</keyword>
<dbReference type="AlphaFoldDB" id="A0AAE3G180"/>
<dbReference type="PANTHER" id="PTHR23417">
    <property type="entry name" value="3-DEOXY-D-MANNO-OCTULOSONIC-ACID TRANSFERASE/TRNA GUANINE-N 7 - -METHYLTRANSFERASE"/>
    <property type="match status" value="1"/>
</dbReference>
<dbReference type="EMBL" id="JALJXV010000001">
    <property type="protein sequence ID" value="MCP1673094.1"/>
    <property type="molecule type" value="Genomic_DNA"/>
</dbReference>
<dbReference type="RefSeq" id="WP_253472872.1">
    <property type="nucleotide sequence ID" value="NZ_JALJXV010000001.1"/>
</dbReference>
<keyword evidence="10" id="KW-1185">Reference proteome</keyword>
<comment type="catalytic activity">
    <reaction evidence="1 7">
        <text>guanosine(46) in tRNA + S-adenosyl-L-methionine = N(7)-methylguanosine(46) in tRNA + S-adenosyl-L-homocysteine</text>
        <dbReference type="Rhea" id="RHEA:42708"/>
        <dbReference type="Rhea" id="RHEA-COMP:10188"/>
        <dbReference type="Rhea" id="RHEA-COMP:10189"/>
        <dbReference type="ChEBI" id="CHEBI:57856"/>
        <dbReference type="ChEBI" id="CHEBI:59789"/>
        <dbReference type="ChEBI" id="CHEBI:74269"/>
        <dbReference type="ChEBI" id="CHEBI:74480"/>
        <dbReference type="EC" id="2.1.1.33"/>
    </reaction>
</comment>
<dbReference type="EC" id="2.1.1.33" evidence="7"/>
<evidence type="ECO:0000256" key="1">
    <source>
        <dbReference type="ARBA" id="ARBA00000142"/>
    </source>
</evidence>
<comment type="caution">
    <text evidence="7">Lacks conserved residue(s) required for the propagation of feature annotation.</text>
</comment>
<feature type="binding site" evidence="7">
    <location>
        <position position="40"/>
    </location>
    <ligand>
        <name>S-adenosyl-L-methionine</name>
        <dbReference type="ChEBI" id="CHEBI:59789"/>
    </ligand>
</feature>
<evidence type="ECO:0000256" key="3">
    <source>
        <dbReference type="ARBA" id="ARBA00022603"/>
    </source>
</evidence>
<dbReference type="HAMAP" id="MF_01057">
    <property type="entry name" value="tRNA_methyltr_TrmB"/>
    <property type="match status" value="1"/>
</dbReference>
<dbReference type="InterPro" id="IPR055361">
    <property type="entry name" value="tRNA_methyltr_TrmB_bact"/>
</dbReference>
<comment type="pathway">
    <text evidence="7">tRNA modification; N(7)-methylguanine-tRNA biosynthesis.</text>
</comment>
<comment type="similarity">
    <text evidence="7">Belongs to the class I-like SAM-binding methyltransferase superfamily. TrmB family.</text>
</comment>
<evidence type="ECO:0000256" key="4">
    <source>
        <dbReference type="ARBA" id="ARBA00022679"/>
    </source>
</evidence>
<dbReference type="Pfam" id="PF02390">
    <property type="entry name" value="Methyltransf_4"/>
    <property type="match status" value="1"/>
</dbReference>
<comment type="caution">
    <text evidence="9">The sequence shown here is derived from an EMBL/GenBank/DDBJ whole genome shotgun (WGS) entry which is preliminary data.</text>
</comment>
<dbReference type="NCBIfam" id="TIGR00091">
    <property type="entry name" value="tRNA (guanosine(46)-N7)-methyltransferase TrmB"/>
    <property type="match status" value="1"/>
</dbReference>
<feature type="binding site" evidence="7">
    <location>
        <position position="119"/>
    </location>
    <ligand>
        <name>substrate</name>
    </ligand>
</feature>
<evidence type="ECO:0000256" key="6">
    <source>
        <dbReference type="ARBA" id="ARBA00022694"/>
    </source>
</evidence>
<keyword evidence="5 7" id="KW-0949">S-adenosyl-L-methionine</keyword>
<keyword evidence="3 7" id="KW-0489">Methyltransferase</keyword>
<dbReference type="Proteomes" id="UP001205843">
    <property type="component" value="Unassembled WGS sequence"/>
</dbReference>
<feature type="region of interest" description="Disordered" evidence="8">
    <location>
        <begin position="176"/>
        <end position="196"/>
    </location>
</feature>
<evidence type="ECO:0000256" key="7">
    <source>
        <dbReference type="HAMAP-Rule" id="MF_01057"/>
    </source>
</evidence>
<feature type="binding site" evidence="7">
    <location>
        <position position="65"/>
    </location>
    <ligand>
        <name>S-adenosyl-L-methionine</name>
        <dbReference type="ChEBI" id="CHEBI:59789"/>
    </ligand>
</feature>
<feature type="binding site" evidence="7">
    <location>
        <position position="115"/>
    </location>
    <ligand>
        <name>S-adenosyl-L-methionine</name>
        <dbReference type="ChEBI" id="CHEBI:59789"/>
    </ligand>
</feature>
<feature type="binding site" evidence="7">
    <location>
        <position position="151"/>
    </location>
    <ligand>
        <name>substrate</name>
    </ligand>
</feature>
<comment type="function">
    <text evidence="2 7">Catalyzes the formation of N(7)-methylguanine at position 46 (m7G46) in tRNA.</text>
</comment>
<accession>A0AAE3G180</accession>
<dbReference type="GO" id="GO:0008176">
    <property type="term" value="F:tRNA (guanine(46)-N7)-methyltransferase activity"/>
    <property type="evidence" value="ECO:0007669"/>
    <property type="project" value="UniProtKB-UniRule"/>
</dbReference>
<dbReference type="Gene3D" id="3.40.50.150">
    <property type="entry name" value="Vaccinia Virus protein VP39"/>
    <property type="match status" value="1"/>
</dbReference>
<feature type="binding site" evidence="7">
    <location>
        <position position="92"/>
    </location>
    <ligand>
        <name>S-adenosyl-L-methionine</name>
        <dbReference type="ChEBI" id="CHEBI:59789"/>
    </ligand>
</feature>
<gene>
    <name evidence="7" type="primary">trmB</name>
    <name evidence="9" type="ORF">J2T57_000186</name>
</gene>
<dbReference type="SUPFAM" id="SSF53335">
    <property type="entry name" value="S-adenosyl-L-methionine-dependent methyltransferases"/>
    <property type="match status" value="1"/>
</dbReference>
<feature type="compositionally biased region" description="Basic and acidic residues" evidence="8">
    <location>
        <begin position="180"/>
        <end position="193"/>
    </location>
</feature>
<dbReference type="PROSITE" id="PS51625">
    <property type="entry name" value="SAM_MT_TRMB"/>
    <property type="match status" value="1"/>
</dbReference>
<evidence type="ECO:0000313" key="10">
    <source>
        <dbReference type="Proteomes" id="UP001205843"/>
    </source>
</evidence>
<dbReference type="GO" id="GO:0043527">
    <property type="term" value="C:tRNA methyltransferase complex"/>
    <property type="evidence" value="ECO:0007669"/>
    <property type="project" value="TreeGrafter"/>
</dbReference>
<dbReference type="CDD" id="cd02440">
    <property type="entry name" value="AdoMet_MTases"/>
    <property type="match status" value="1"/>
</dbReference>
<reference evidence="9" key="1">
    <citation type="submission" date="2022-03" db="EMBL/GenBank/DDBJ databases">
        <title>Genomic Encyclopedia of Type Strains, Phase III (KMG-III): the genomes of soil and plant-associated and newly described type strains.</title>
        <authorList>
            <person name="Whitman W."/>
        </authorList>
    </citation>
    <scope>NUCLEOTIDE SEQUENCE</scope>
    <source>
        <strain evidence="9">ANL 6-2</strain>
    </source>
</reference>
<evidence type="ECO:0000256" key="5">
    <source>
        <dbReference type="ARBA" id="ARBA00022691"/>
    </source>
</evidence>
<dbReference type="InterPro" id="IPR003358">
    <property type="entry name" value="tRNA_(Gua-N-7)_MeTrfase_Trmb"/>
</dbReference>
<dbReference type="InterPro" id="IPR029063">
    <property type="entry name" value="SAM-dependent_MTases_sf"/>
</dbReference>
<dbReference type="PANTHER" id="PTHR23417:SF14">
    <property type="entry name" value="PENTACOTRIPEPTIDE-REPEAT REGION OF PRORP DOMAIN-CONTAINING PROTEIN"/>
    <property type="match status" value="1"/>
</dbReference>